<dbReference type="EMBL" id="QVQA01000002">
    <property type="protein sequence ID" value="KAF5102876.1"/>
    <property type="molecule type" value="Genomic_DNA"/>
</dbReference>
<proteinExistence type="predicted"/>
<name>A0ACB6VAX9_9ASCO</name>
<dbReference type="Proteomes" id="UP000744676">
    <property type="component" value="Unassembled WGS sequence"/>
</dbReference>
<evidence type="ECO:0000313" key="1">
    <source>
        <dbReference type="EMBL" id="KAF5102876.1"/>
    </source>
</evidence>
<accession>A0ACB6VAX9</accession>
<evidence type="ECO:0000313" key="2">
    <source>
        <dbReference type="Proteomes" id="UP000744676"/>
    </source>
</evidence>
<sequence>MAFEDEILGPDFTGLDQFIPYNYGALYERVVASEPRAALELEFLTDGRTSADDDYREAAKNSHEEADSEPVIEGDGENDEENGDEEDLSNSEDDGEQDDGEQDDGEQDDELEPESIDDKKETLQPTENNSPEKNHEKAENSSSDDKMEVDVKEPTVGSTTTTAHDKGKQISQRVQFGQASPSEDKSVLNGVPHELELYFATYIWTLIYFRQYYEACTVAERYRDSVLFAISPVLRASTTSALRFHRKTTNDTLDFQGIYRIAGMFPWEDASKGGSFGLAQLVKDALSVFQNDIYGALRDRFTRIRVETVAKYLPISEEHETIHTSDVLRVLNSVENGWTQEGDEILIPPKVVTVSKQSSAASRFDGETRKQWLNELVKVASELEQISVVE</sequence>
<reference evidence="1 2" key="1">
    <citation type="journal article" date="2020" name="Front. Microbiol.">
        <title>Phenotypic and Genetic Characterization of the Cheese Ripening Yeast Geotrichum candidum.</title>
        <authorList>
            <person name="Perkins V."/>
            <person name="Vignola S."/>
            <person name="Lessard M.H."/>
            <person name="Plante P.L."/>
            <person name="Corbeil J."/>
            <person name="Dugat-Bony E."/>
            <person name="Frenette M."/>
            <person name="Labrie S."/>
        </authorList>
    </citation>
    <scope>NUCLEOTIDE SEQUENCE [LARGE SCALE GENOMIC DNA]</scope>
    <source>
        <strain evidence="1 2">LMA-1147</strain>
    </source>
</reference>
<organism evidence="1 2">
    <name type="scientific">Geotrichum galactomycetum</name>
    <dbReference type="NCBI Taxonomy" id="27317"/>
    <lineage>
        <taxon>Eukaryota</taxon>
        <taxon>Fungi</taxon>
        <taxon>Dikarya</taxon>
        <taxon>Ascomycota</taxon>
        <taxon>Saccharomycotina</taxon>
        <taxon>Dipodascomycetes</taxon>
        <taxon>Dipodascales</taxon>
        <taxon>Dipodascaceae</taxon>
        <taxon>Geotrichum</taxon>
    </lineage>
</organism>
<protein>
    <submittedName>
        <fullName evidence="1">Uncharacterized protein</fullName>
    </submittedName>
</protein>
<gene>
    <name evidence="1" type="ORF">D0Z00_000134</name>
</gene>
<keyword evidence="2" id="KW-1185">Reference proteome</keyword>
<comment type="caution">
    <text evidence="1">The sequence shown here is derived from an EMBL/GenBank/DDBJ whole genome shotgun (WGS) entry which is preliminary data.</text>
</comment>